<dbReference type="SUPFAM" id="SSF88723">
    <property type="entry name" value="PIN domain-like"/>
    <property type="match status" value="1"/>
</dbReference>
<dbReference type="GeneID" id="76423098"/>
<evidence type="ECO:0000313" key="2">
    <source>
        <dbReference type="Proteomes" id="UP001042704"/>
    </source>
</evidence>
<dbReference type="SUPFAM" id="SSF55729">
    <property type="entry name" value="Acyl-CoA N-acyltransferases (Nat)"/>
    <property type="match status" value="1"/>
</dbReference>
<dbReference type="Gene3D" id="3.40.630.30">
    <property type="match status" value="1"/>
</dbReference>
<dbReference type="InterPro" id="IPR016181">
    <property type="entry name" value="Acyl_CoA_acyltransferase"/>
</dbReference>
<accession>A0A8A3S9Y2</accession>
<name>A0A8A3S9Y2_9EURY</name>
<dbReference type="Proteomes" id="UP001042704">
    <property type="component" value="Chromosome"/>
</dbReference>
<sequence length="503" mass="58867">MKLLLDTNILLHRESKNPVNQDIGRLFSWIDKLGYEKCIHQVNIDEIEKIKDENVRKAFLIKIDSYHRLPTVAPLHPVVREVSEKYDTSSNDLNDTALLNEVYSQRVDLLLTEDRKIHKKALKLGIDEKVFTIDSFLEKVTSENPDLVDYNILSVRKEYFGNINIKDDFFESLKEDYQDFEKWFAKKSDEKAYICLLEKKIIAFLYLKLEKENELYSDIRPNFSKKRRLKIGTFKVDLNGYKLGERFLKIIFDNAIQYSVDEIYVTIFPKSIGQLRLINLLKDFGFAYHGKKESISGEEDVYVREFSRNALKSSPKTTYPYIDSKVNKYLVSIYPEYHTSLLPDSILCTESSEDYIENEPHRNAISKIFISRSFNRDLNVGDIIIFYRTGGYHKSVITTLGIVENIHTNIQDEDHFISLCRKRSVFSTDELIAKWNEKPNSRPFVVNFLYTYSFPKRLNLKRLIELGVIKDRSSAPRGFEEISDQSFEKIISETGTNRHIIIT</sequence>
<evidence type="ECO:0008006" key="3">
    <source>
        <dbReference type="Google" id="ProtNLM"/>
    </source>
</evidence>
<keyword evidence="2" id="KW-1185">Reference proteome</keyword>
<dbReference type="RefSeq" id="WP_265581696.1">
    <property type="nucleotide sequence ID" value="NZ_CP036172.1"/>
</dbReference>
<organism evidence="1 2">
    <name type="scientific">Methanofollis aquaemaris</name>
    <dbReference type="NCBI Taxonomy" id="126734"/>
    <lineage>
        <taxon>Archaea</taxon>
        <taxon>Methanobacteriati</taxon>
        <taxon>Methanobacteriota</taxon>
        <taxon>Stenosarchaea group</taxon>
        <taxon>Methanomicrobia</taxon>
        <taxon>Methanomicrobiales</taxon>
        <taxon>Methanomicrobiaceae</taxon>
        <taxon>Methanofollis</taxon>
    </lineage>
</organism>
<dbReference type="AlphaFoldDB" id="A0A8A3S9Y2"/>
<dbReference type="EMBL" id="CP036172">
    <property type="protein sequence ID" value="QSZ68350.1"/>
    <property type="molecule type" value="Genomic_DNA"/>
</dbReference>
<dbReference type="CDD" id="cd18699">
    <property type="entry name" value="PIN_VapC_like"/>
    <property type="match status" value="1"/>
</dbReference>
<dbReference type="KEGG" id="maqe:RJ40_02030"/>
<gene>
    <name evidence="1" type="ORF">RJ40_02030</name>
</gene>
<reference evidence="1" key="1">
    <citation type="journal article" date="2001" name="Int. J. Syst. Evol. Microbiol.">
        <title>Methanofollis aquaemaris sp. nov., a methanogen isolated from an aquaculture fish pond.</title>
        <authorList>
            <person name="Lai M.C."/>
            <person name="Chen S.C."/>
        </authorList>
    </citation>
    <scope>NUCLEOTIDE SEQUENCE</scope>
    <source>
        <strain evidence="1">N2F9704</strain>
    </source>
</reference>
<reference evidence="1" key="2">
    <citation type="submission" date="2019-02" db="EMBL/GenBank/DDBJ databases">
        <authorList>
            <person name="Chen S.-C."/>
            <person name="Chien H.-H."/>
            <person name="Lai M.-C."/>
        </authorList>
    </citation>
    <scope>NUCLEOTIDE SEQUENCE</scope>
    <source>
        <strain evidence="1">N2F9704</strain>
    </source>
</reference>
<protein>
    <recommendedName>
        <fullName evidence="3">N-acetyltransferase domain-containing protein</fullName>
    </recommendedName>
</protein>
<proteinExistence type="predicted"/>
<evidence type="ECO:0000313" key="1">
    <source>
        <dbReference type="EMBL" id="QSZ68350.1"/>
    </source>
</evidence>
<dbReference type="InterPro" id="IPR029060">
    <property type="entry name" value="PIN-like_dom_sf"/>
</dbReference>
<dbReference type="Gene3D" id="3.40.50.1010">
    <property type="entry name" value="5'-nuclease"/>
    <property type="match status" value="1"/>
</dbReference>